<dbReference type="InterPro" id="IPR029052">
    <property type="entry name" value="Metallo-depent_PP-like"/>
</dbReference>
<dbReference type="GO" id="GO:0046872">
    <property type="term" value="F:metal ion binding"/>
    <property type="evidence" value="ECO:0007669"/>
    <property type="project" value="UniProtKB-KW"/>
</dbReference>
<dbReference type="GO" id="GO:0016787">
    <property type="term" value="F:hydrolase activity"/>
    <property type="evidence" value="ECO:0007669"/>
    <property type="project" value="UniProtKB-KW"/>
</dbReference>
<dbReference type="Gene3D" id="3.60.21.10">
    <property type="match status" value="1"/>
</dbReference>
<dbReference type="Pfam" id="PF00149">
    <property type="entry name" value="Metallophos"/>
    <property type="match status" value="1"/>
</dbReference>
<reference evidence="6" key="1">
    <citation type="submission" date="2018-05" db="EMBL/GenBank/DDBJ databases">
        <authorList>
            <person name="Lanie J.A."/>
            <person name="Ng W.-L."/>
            <person name="Kazmierczak K.M."/>
            <person name="Andrzejewski T.M."/>
            <person name="Davidsen T.M."/>
            <person name="Wayne K.J."/>
            <person name="Tettelin H."/>
            <person name="Glass J.I."/>
            <person name="Rusch D."/>
            <person name="Podicherti R."/>
            <person name="Tsui H.-C.T."/>
            <person name="Winkler M.E."/>
        </authorList>
    </citation>
    <scope>NUCLEOTIDE SEQUENCE</scope>
</reference>
<gene>
    <name evidence="6" type="ORF">METZ01_LOCUS19888</name>
</gene>
<dbReference type="PANTHER" id="PTHR42988">
    <property type="entry name" value="PHOSPHOHYDROLASE"/>
    <property type="match status" value="1"/>
</dbReference>
<accession>A0A381PKB6</accession>
<dbReference type="InterPro" id="IPR050884">
    <property type="entry name" value="CNP_phosphodiesterase-III"/>
</dbReference>
<keyword evidence="3" id="KW-0408">Iron</keyword>
<keyword evidence="1" id="KW-0479">Metal-binding</keyword>
<feature type="domain" description="Calcineurin-like phosphoesterase" evidence="5">
    <location>
        <begin position="11"/>
        <end position="163"/>
    </location>
</feature>
<evidence type="ECO:0000259" key="5">
    <source>
        <dbReference type="Pfam" id="PF00149"/>
    </source>
</evidence>
<sequence>MSVISHINGSDWNADCILATGDLTHDYSRQSYEHFCHLLGSLDTPVLCVPGNHDHRPIMQTVLAEFSFPYCQSRECDSWLIAGIDSCEEEKTGGKISNDEMLRLENLLKKYKSKNILIGLHHPPIDIGSQWLDSVGLSNQEKFFSLIRKFQNVKGIIFGHAHQKFNKIINNINILGTPSTCRQFKRKSDNFAVDDNPPAYRRVYLQPNGEIHSELIWISR</sequence>
<evidence type="ECO:0000256" key="1">
    <source>
        <dbReference type="ARBA" id="ARBA00022723"/>
    </source>
</evidence>
<dbReference type="SUPFAM" id="SSF56300">
    <property type="entry name" value="Metallo-dependent phosphatases"/>
    <property type="match status" value="1"/>
</dbReference>
<name>A0A381PKB6_9ZZZZ</name>
<evidence type="ECO:0000256" key="2">
    <source>
        <dbReference type="ARBA" id="ARBA00022801"/>
    </source>
</evidence>
<dbReference type="InterPro" id="IPR004843">
    <property type="entry name" value="Calcineurin-like_PHP"/>
</dbReference>
<evidence type="ECO:0000313" key="6">
    <source>
        <dbReference type="EMBL" id="SUZ67034.1"/>
    </source>
</evidence>
<dbReference type="EMBL" id="UINC01001001">
    <property type="protein sequence ID" value="SUZ67034.1"/>
    <property type="molecule type" value="Genomic_DNA"/>
</dbReference>
<organism evidence="6">
    <name type="scientific">marine metagenome</name>
    <dbReference type="NCBI Taxonomy" id="408172"/>
    <lineage>
        <taxon>unclassified sequences</taxon>
        <taxon>metagenomes</taxon>
        <taxon>ecological metagenomes</taxon>
    </lineage>
</organism>
<keyword evidence="2" id="KW-0378">Hydrolase</keyword>
<proteinExistence type="inferred from homology"/>
<protein>
    <recommendedName>
        <fullName evidence="5">Calcineurin-like phosphoesterase domain-containing protein</fullName>
    </recommendedName>
</protein>
<evidence type="ECO:0000256" key="4">
    <source>
        <dbReference type="ARBA" id="ARBA00025742"/>
    </source>
</evidence>
<comment type="similarity">
    <text evidence="4">Belongs to the cyclic nucleotide phosphodiesterase class-III family.</text>
</comment>
<dbReference type="PANTHER" id="PTHR42988:SF2">
    <property type="entry name" value="CYCLIC NUCLEOTIDE PHOSPHODIESTERASE CBUA0032-RELATED"/>
    <property type="match status" value="1"/>
</dbReference>
<evidence type="ECO:0000256" key="3">
    <source>
        <dbReference type="ARBA" id="ARBA00023004"/>
    </source>
</evidence>
<dbReference type="AlphaFoldDB" id="A0A381PKB6"/>